<dbReference type="InterPro" id="IPR003400">
    <property type="entry name" value="ExbD"/>
</dbReference>
<dbReference type="RefSeq" id="WP_013943618.1">
    <property type="nucleotide sequence ID" value="NC_015713.1"/>
</dbReference>
<feature type="transmembrane region" description="Helical" evidence="8">
    <location>
        <begin position="20"/>
        <end position="41"/>
    </location>
</feature>
<comment type="subcellular location">
    <subcellularLocation>
        <location evidence="1">Cell membrane</location>
        <topology evidence="1">Single-pass membrane protein</topology>
    </subcellularLocation>
    <subcellularLocation>
        <location evidence="7">Cell membrane</location>
        <topology evidence="7">Single-pass type II membrane protein</topology>
    </subcellularLocation>
</comment>
<dbReference type="Proteomes" id="UP000000496">
    <property type="component" value="Chromosome gsn.131"/>
</dbReference>
<comment type="similarity">
    <text evidence="2 7">Belongs to the ExbD/TolR family.</text>
</comment>
<keyword evidence="7" id="KW-0813">Transport</keyword>
<dbReference type="EMBL" id="FR872582">
    <property type="protein sequence ID" value="CCB89151.1"/>
    <property type="molecule type" value="Genomic_DNA"/>
</dbReference>
<keyword evidence="3" id="KW-1003">Cell membrane</keyword>
<dbReference type="HOGENOM" id="CLU_1712050_0_0_0"/>
<proteinExistence type="inferred from homology"/>
<keyword evidence="5 8" id="KW-1133">Transmembrane helix</keyword>
<evidence type="ECO:0000313" key="9">
    <source>
        <dbReference type="EMBL" id="CCB89151.1"/>
    </source>
</evidence>
<evidence type="ECO:0000256" key="1">
    <source>
        <dbReference type="ARBA" id="ARBA00004162"/>
    </source>
</evidence>
<dbReference type="Pfam" id="PF02472">
    <property type="entry name" value="ExbD"/>
    <property type="match status" value="1"/>
</dbReference>
<evidence type="ECO:0000256" key="6">
    <source>
        <dbReference type="ARBA" id="ARBA00023136"/>
    </source>
</evidence>
<dbReference type="OrthoDB" id="9885067at2"/>
<dbReference type="KEGG" id="sng:SNE_A12740"/>
<protein>
    <recommendedName>
        <fullName evidence="11">Biopolymer transporter ExbD</fullName>
    </recommendedName>
</protein>
<evidence type="ECO:0000256" key="7">
    <source>
        <dbReference type="RuleBase" id="RU003879"/>
    </source>
</evidence>
<dbReference type="GO" id="GO:0022857">
    <property type="term" value="F:transmembrane transporter activity"/>
    <property type="evidence" value="ECO:0007669"/>
    <property type="project" value="InterPro"/>
</dbReference>
<keyword evidence="10" id="KW-1185">Reference proteome</keyword>
<reference evidence="9 10" key="2">
    <citation type="journal article" date="2011" name="Mol. Biol. Evol.">
        <title>Unity in variety--the pan-genome of the Chlamydiae.</title>
        <authorList>
            <person name="Collingro A."/>
            <person name="Tischler P."/>
            <person name="Weinmaier T."/>
            <person name="Penz T."/>
            <person name="Heinz E."/>
            <person name="Brunham R.C."/>
            <person name="Read T.D."/>
            <person name="Bavoil P.M."/>
            <person name="Sachse K."/>
            <person name="Kahane S."/>
            <person name="Friedman M.G."/>
            <person name="Rattei T."/>
            <person name="Myers G.S."/>
            <person name="Horn M."/>
        </authorList>
    </citation>
    <scope>NUCLEOTIDE SEQUENCE [LARGE SCALE GENOMIC DNA]</scope>
    <source>
        <strain evidence="10">ATCC VR-1471 / Z</strain>
    </source>
</reference>
<dbReference type="eggNOG" id="COG0848">
    <property type="taxonomic scope" value="Bacteria"/>
</dbReference>
<evidence type="ECO:0000256" key="3">
    <source>
        <dbReference type="ARBA" id="ARBA00022475"/>
    </source>
</evidence>
<dbReference type="GO" id="GO:0005886">
    <property type="term" value="C:plasma membrane"/>
    <property type="evidence" value="ECO:0007669"/>
    <property type="project" value="UniProtKB-SubCell"/>
</dbReference>
<sequence length="153" mass="17332">MSLVPDEHFSPRLTFNFAPMVDFLFIVIAIFAVVAITRKALYDANVSLVKHDAPSIKATPSPHSNTVNLSISAKGEYKWLDASEEQTYNTIQTVKEALLQHVDNPSQNQILLHIDQNAQWTSIAKLIFAMHEEGFTIYPVYEKKESKPFIIKN</sequence>
<name>F8L8L4_SIMNZ</name>
<keyword evidence="6 8" id="KW-0472">Membrane</keyword>
<dbReference type="AlphaFoldDB" id="F8L8L4"/>
<evidence type="ECO:0008006" key="11">
    <source>
        <dbReference type="Google" id="ProtNLM"/>
    </source>
</evidence>
<reference key="1">
    <citation type="journal article" date="2011" name="Mol. Biol. Evol.">
        <title>Unity in variety -- the pan-genome of the Chlamydiae.</title>
        <authorList>
            <person name="Collingro A."/>
            <person name="Tischler P."/>
            <person name="Weinmaier T."/>
            <person name="Penz T."/>
            <person name="Heinz E."/>
            <person name="Brunham R.C."/>
            <person name="Read T.D."/>
            <person name="Bavoil P.M."/>
            <person name="Sachse K."/>
            <person name="Kahane S."/>
            <person name="Friedman M.G."/>
            <person name="Rattei T."/>
            <person name="Myers G.S.A."/>
            <person name="Horn M."/>
        </authorList>
    </citation>
    <scope>NUCLEOTIDE SEQUENCE</scope>
    <source>
        <strain>Z</strain>
    </source>
</reference>
<keyword evidence="7" id="KW-0653">Protein transport</keyword>
<organism evidence="9 10">
    <name type="scientific">Simkania negevensis (strain ATCC VR-1471 / DSM 27360 / Z)</name>
    <dbReference type="NCBI Taxonomy" id="331113"/>
    <lineage>
        <taxon>Bacteria</taxon>
        <taxon>Pseudomonadati</taxon>
        <taxon>Chlamydiota</taxon>
        <taxon>Chlamydiia</taxon>
        <taxon>Parachlamydiales</taxon>
        <taxon>Simkaniaceae</taxon>
        <taxon>Simkania</taxon>
    </lineage>
</organism>
<evidence type="ECO:0000313" key="10">
    <source>
        <dbReference type="Proteomes" id="UP000000496"/>
    </source>
</evidence>
<gene>
    <name evidence="9" type="ordered locus">SNE_A12740</name>
</gene>
<dbReference type="GO" id="GO:0015031">
    <property type="term" value="P:protein transport"/>
    <property type="evidence" value="ECO:0007669"/>
    <property type="project" value="UniProtKB-KW"/>
</dbReference>
<keyword evidence="4 7" id="KW-0812">Transmembrane</keyword>
<evidence type="ECO:0000256" key="5">
    <source>
        <dbReference type="ARBA" id="ARBA00022989"/>
    </source>
</evidence>
<evidence type="ECO:0000256" key="2">
    <source>
        <dbReference type="ARBA" id="ARBA00005811"/>
    </source>
</evidence>
<dbReference type="STRING" id="331113.SNE_A12740"/>
<accession>F8L8L4</accession>
<evidence type="ECO:0000256" key="4">
    <source>
        <dbReference type="ARBA" id="ARBA00022692"/>
    </source>
</evidence>
<evidence type="ECO:0000256" key="8">
    <source>
        <dbReference type="SAM" id="Phobius"/>
    </source>
</evidence>